<name>A0A060Z0H2_ONCMY</name>
<dbReference type="EMBL" id="FR932036">
    <property type="protein sequence ID" value="CDQ97608.1"/>
    <property type="molecule type" value="Genomic_DNA"/>
</dbReference>
<dbReference type="InterPro" id="IPR001452">
    <property type="entry name" value="SH3_domain"/>
</dbReference>
<evidence type="ECO:0000256" key="1">
    <source>
        <dbReference type="ARBA" id="ARBA00022443"/>
    </source>
</evidence>
<keyword evidence="1 2" id="KW-0728">SH3 domain</keyword>
<evidence type="ECO:0000313" key="5">
    <source>
        <dbReference type="Proteomes" id="UP000193380"/>
    </source>
</evidence>
<dbReference type="InterPro" id="IPR051492">
    <property type="entry name" value="Dynamin-Rho_GEF"/>
</dbReference>
<dbReference type="PROSITE" id="PS50002">
    <property type="entry name" value="SH3"/>
    <property type="match status" value="1"/>
</dbReference>
<protein>
    <recommendedName>
        <fullName evidence="3">SH3 domain-containing protein</fullName>
    </recommendedName>
</protein>
<evidence type="ECO:0000259" key="3">
    <source>
        <dbReference type="PROSITE" id="PS50002"/>
    </source>
</evidence>
<dbReference type="GO" id="GO:0005085">
    <property type="term" value="F:guanyl-nucleotide exchange factor activity"/>
    <property type="evidence" value="ECO:0007669"/>
    <property type="project" value="TreeGrafter"/>
</dbReference>
<gene>
    <name evidence="4" type="ORF">GSONMT00013776001</name>
</gene>
<feature type="domain" description="SH3" evidence="3">
    <location>
        <begin position="2"/>
        <end position="61"/>
    </location>
</feature>
<dbReference type="SMART" id="SM00326">
    <property type="entry name" value="SH3"/>
    <property type="match status" value="1"/>
</dbReference>
<evidence type="ECO:0000313" key="4">
    <source>
        <dbReference type="EMBL" id="CDQ97608.1"/>
    </source>
</evidence>
<dbReference type="FunFam" id="2.30.30.40:FF:000120">
    <property type="entry name" value="dynamin-binding protein isoform X1"/>
    <property type="match status" value="1"/>
</dbReference>
<reference evidence="4" key="1">
    <citation type="journal article" date="2014" name="Nat. Commun.">
        <title>The rainbow trout genome provides novel insights into evolution after whole-genome duplication in vertebrates.</title>
        <authorList>
            <person name="Berthelot C."/>
            <person name="Brunet F."/>
            <person name="Chalopin D."/>
            <person name="Juanchich A."/>
            <person name="Bernard M."/>
            <person name="Noel B."/>
            <person name="Bento P."/>
            <person name="Da Silva C."/>
            <person name="Labadie K."/>
            <person name="Alberti A."/>
            <person name="Aury J.M."/>
            <person name="Louis A."/>
            <person name="Dehais P."/>
            <person name="Bardou P."/>
            <person name="Montfort J."/>
            <person name="Klopp C."/>
            <person name="Cabau C."/>
            <person name="Gaspin C."/>
            <person name="Thorgaard G.H."/>
            <person name="Boussaha M."/>
            <person name="Quillet E."/>
            <person name="Guyomard R."/>
            <person name="Galiana D."/>
            <person name="Bobe J."/>
            <person name="Volff J.N."/>
            <person name="Genet C."/>
            <person name="Wincker P."/>
            <person name="Jaillon O."/>
            <person name="Roest Crollius H."/>
            <person name="Guiguen Y."/>
        </authorList>
    </citation>
    <scope>NUCLEOTIDE SEQUENCE [LARGE SCALE GENOMIC DNA]</scope>
</reference>
<dbReference type="SUPFAM" id="SSF50044">
    <property type="entry name" value="SH3-domain"/>
    <property type="match status" value="1"/>
</dbReference>
<sequence length="100" mass="11050">MEPGSVVRAVFEFLPSVSEELPLFTGDVIEVLNVVDEFWLLGNKDGVTGQFPSTFVEAVTIPSTKPEDKLYVCINDFSTAKPGSLPLQRGIPTQLTTYKW</sequence>
<accession>A0A060Z0H2</accession>
<dbReference type="PANTHER" id="PTHR22834:SF19">
    <property type="entry name" value="DYNAMIN-BINDING PROTEIN"/>
    <property type="match status" value="1"/>
</dbReference>
<dbReference type="AlphaFoldDB" id="A0A060Z0H2"/>
<reference evidence="4" key="2">
    <citation type="submission" date="2014-03" db="EMBL/GenBank/DDBJ databases">
        <authorList>
            <person name="Genoscope - CEA"/>
        </authorList>
    </citation>
    <scope>NUCLEOTIDE SEQUENCE</scope>
</reference>
<dbReference type="Gene3D" id="2.30.30.40">
    <property type="entry name" value="SH3 Domains"/>
    <property type="match status" value="1"/>
</dbReference>
<dbReference type="PRINTS" id="PR00499">
    <property type="entry name" value="P67PHOX"/>
</dbReference>
<dbReference type="Pfam" id="PF14604">
    <property type="entry name" value="SH3_9"/>
    <property type="match status" value="1"/>
</dbReference>
<evidence type="ECO:0000256" key="2">
    <source>
        <dbReference type="PROSITE-ProRule" id="PRU00192"/>
    </source>
</evidence>
<dbReference type="Proteomes" id="UP000193380">
    <property type="component" value="Unassembled WGS sequence"/>
</dbReference>
<dbReference type="GO" id="GO:0005737">
    <property type="term" value="C:cytoplasm"/>
    <property type="evidence" value="ECO:0007669"/>
    <property type="project" value="TreeGrafter"/>
</dbReference>
<organism evidence="4 5">
    <name type="scientific">Oncorhynchus mykiss</name>
    <name type="common">Rainbow trout</name>
    <name type="synonym">Salmo gairdneri</name>
    <dbReference type="NCBI Taxonomy" id="8022"/>
    <lineage>
        <taxon>Eukaryota</taxon>
        <taxon>Metazoa</taxon>
        <taxon>Chordata</taxon>
        <taxon>Craniata</taxon>
        <taxon>Vertebrata</taxon>
        <taxon>Euteleostomi</taxon>
        <taxon>Actinopterygii</taxon>
        <taxon>Neopterygii</taxon>
        <taxon>Teleostei</taxon>
        <taxon>Protacanthopterygii</taxon>
        <taxon>Salmoniformes</taxon>
        <taxon>Salmonidae</taxon>
        <taxon>Salmoninae</taxon>
        <taxon>Oncorhynchus</taxon>
    </lineage>
</organism>
<dbReference type="InterPro" id="IPR036028">
    <property type="entry name" value="SH3-like_dom_sf"/>
</dbReference>
<dbReference type="PaxDb" id="8022-A0A060Z0H2"/>
<dbReference type="PANTHER" id="PTHR22834">
    <property type="entry name" value="NUCLEAR FUSION PROTEIN FUS2"/>
    <property type="match status" value="1"/>
</dbReference>
<dbReference type="STRING" id="8022.A0A060Z0H2"/>
<dbReference type="GO" id="GO:0060271">
    <property type="term" value="P:cilium assembly"/>
    <property type="evidence" value="ECO:0007669"/>
    <property type="project" value="TreeGrafter"/>
</dbReference>
<proteinExistence type="predicted"/>